<dbReference type="Proteomes" id="UP000041770">
    <property type="component" value="Unassembled WGS sequence"/>
</dbReference>
<reference evidence="1 2" key="1">
    <citation type="submission" date="2015-07" db="EMBL/GenBank/DDBJ databases">
        <authorList>
            <consortium name="Pathogen Informatics"/>
        </authorList>
    </citation>
    <scope>NUCLEOTIDE SEQUENCE [LARGE SCALE GENOMIC DNA]</scope>
    <source>
        <strain evidence="1 2">A316</strain>
    </source>
</reference>
<dbReference type="AlphaFoldDB" id="A0A655YIS3"/>
<evidence type="ECO:0000313" key="2">
    <source>
        <dbReference type="Proteomes" id="UP000041770"/>
    </source>
</evidence>
<organism evidence="1 2">
    <name type="scientific">Vibrio cholerae</name>
    <dbReference type="NCBI Taxonomy" id="666"/>
    <lineage>
        <taxon>Bacteria</taxon>
        <taxon>Pseudomonadati</taxon>
        <taxon>Pseudomonadota</taxon>
        <taxon>Gammaproteobacteria</taxon>
        <taxon>Vibrionales</taxon>
        <taxon>Vibrionaceae</taxon>
        <taxon>Vibrio</taxon>
    </lineage>
</organism>
<protein>
    <submittedName>
        <fullName evidence="1">Uncharacterized protein</fullName>
    </submittedName>
</protein>
<accession>A0A655YIS3</accession>
<proteinExistence type="predicted"/>
<name>A0A655YIS3_VIBCL</name>
<evidence type="ECO:0000313" key="1">
    <source>
        <dbReference type="EMBL" id="CSC24719.1"/>
    </source>
</evidence>
<dbReference type="EMBL" id="CWQY01000004">
    <property type="protein sequence ID" value="CSC24719.1"/>
    <property type="molecule type" value="Genomic_DNA"/>
</dbReference>
<gene>
    <name evidence="1" type="ORF">ERS013200_00952</name>
</gene>
<sequence length="73" mass="8190">MIEGVTPNLVATIFQIADVFFCDPAVVEVTAKRIHLFKHLAIPLSQTLTQNPQFITRTMLVQLQNNVVAKARQ</sequence>